<dbReference type="PANTHER" id="PTHR33395">
    <property type="entry name" value="TRANSCRIPTASE, PUTATIVE-RELATED-RELATED"/>
    <property type="match status" value="1"/>
</dbReference>
<dbReference type="GO" id="GO:0031012">
    <property type="term" value="C:extracellular matrix"/>
    <property type="evidence" value="ECO:0007669"/>
    <property type="project" value="TreeGrafter"/>
</dbReference>
<dbReference type="GeneID" id="20319355"/>
<sequence length="470" mass="52680">MEVSTIDDPLLADIPDTVWLSACRANPPFILGRPPHSISSINRLSTLLFHTQALPHPNKLIVADLNLPEIAWSQQNSPLRLSPLLAQLNFEGWCQIARQPTRGAHTLDIALVRQRRGSLPAHLILLSPFRITLSSVLIVPTAMEMAASYTPELIWKSPPLTIHYWRTFQTLFGFLPVGLTHRSSSGVCRRPPHSISSINRLSTLLFHTQALPHPNKLIVADLNLPEIAWSQQNSPLRLSPLLAQLNFEGWCQIARQPTRGAHTLDIALVSGFLCPTAAVGPKFPDGDHCIVTCSWMSPLLSSTRTAVENVQCSFTKALFPVSSTVPYRLRCLSLGLDPSWLRRIRLDLGLLHRLIYWRAYLSDCGPELSSRTPYNIRNAGCLPSLSLCRTVFRQNLFLCLCSKLRNKLPSHIRTISSHYTCSEYLHSTPIAQKVVDDSFAPATCLFRWLFAVRLFEMTGLFYWSGFPLTG</sequence>
<dbReference type="CTD" id="20319355"/>
<dbReference type="AlphaFoldDB" id="A0A075AFL7"/>
<evidence type="ECO:0000313" key="1">
    <source>
        <dbReference type="EMBL" id="KER27894.1"/>
    </source>
</evidence>
<dbReference type="GO" id="GO:0061343">
    <property type="term" value="P:cell adhesion involved in heart morphogenesis"/>
    <property type="evidence" value="ECO:0007669"/>
    <property type="project" value="TreeGrafter"/>
</dbReference>
<evidence type="ECO:0008006" key="3">
    <source>
        <dbReference type="Google" id="ProtNLM"/>
    </source>
</evidence>
<dbReference type="OrthoDB" id="6239463at2759"/>
<dbReference type="EMBL" id="KL596712">
    <property type="protein sequence ID" value="KER27894.1"/>
    <property type="molecule type" value="Genomic_DNA"/>
</dbReference>
<dbReference type="KEGG" id="ovi:T265_05173"/>
<dbReference type="RefSeq" id="XP_009168369.1">
    <property type="nucleotide sequence ID" value="XM_009170105.1"/>
</dbReference>
<dbReference type="GO" id="GO:0007508">
    <property type="term" value="P:larval heart development"/>
    <property type="evidence" value="ECO:0007669"/>
    <property type="project" value="TreeGrafter"/>
</dbReference>
<accession>A0A075AFL7</accession>
<dbReference type="Proteomes" id="UP000054324">
    <property type="component" value="Unassembled WGS sequence"/>
</dbReference>
<organism evidence="1 2">
    <name type="scientific">Opisthorchis viverrini</name>
    <name type="common">Southeast Asian liver fluke</name>
    <dbReference type="NCBI Taxonomy" id="6198"/>
    <lineage>
        <taxon>Eukaryota</taxon>
        <taxon>Metazoa</taxon>
        <taxon>Spiralia</taxon>
        <taxon>Lophotrochozoa</taxon>
        <taxon>Platyhelminthes</taxon>
        <taxon>Trematoda</taxon>
        <taxon>Digenea</taxon>
        <taxon>Opisthorchiida</taxon>
        <taxon>Opisthorchiata</taxon>
        <taxon>Opisthorchiidae</taxon>
        <taxon>Opisthorchis</taxon>
    </lineage>
</organism>
<protein>
    <recommendedName>
        <fullName evidence="3">Endonuclease/exonuclease/phosphatase domain-containing protein</fullName>
    </recommendedName>
</protein>
<dbReference type="PANTHER" id="PTHR33395:SF22">
    <property type="entry name" value="REVERSE TRANSCRIPTASE DOMAIN-CONTAINING PROTEIN"/>
    <property type="match status" value="1"/>
</dbReference>
<name>A0A075AFL7_OPIVI</name>
<proteinExistence type="predicted"/>
<evidence type="ECO:0000313" key="2">
    <source>
        <dbReference type="Proteomes" id="UP000054324"/>
    </source>
</evidence>
<reference evidence="1 2" key="1">
    <citation type="submission" date="2013-11" db="EMBL/GenBank/DDBJ databases">
        <title>Opisthorchis viverrini - life in the bile duct.</title>
        <authorList>
            <person name="Young N.D."/>
            <person name="Nagarajan N."/>
            <person name="Lin S.J."/>
            <person name="Korhonen P.K."/>
            <person name="Jex A.R."/>
            <person name="Hall R.S."/>
            <person name="Safavi-Hemami H."/>
            <person name="Kaewkong W."/>
            <person name="Bertrand D."/>
            <person name="Gao S."/>
            <person name="Seet Q."/>
            <person name="Wongkham S."/>
            <person name="Teh B.T."/>
            <person name="Wongkham C."/>
            <person name="Intapan P.M."/>
            <person name="Maleewong W."/>
            <person name="Yang X."/>
            <person name="Hu M."/>
            <person name="Wang Z."/>
            <person name="Hofmann A."/>
            <person name="Sternberg P.W."/>
            <person name="Tan P."/>
            <person name="Wang J."/>
            <person name="Gasser R.B."/>
        </authorList>
    </citation>
    <scope>NUCLEOTIDE SEQUENCE [LARGE SCALE GENOMIC DNA]</scope>
</reference>
<keyword evidence="2" id="KW-1185">Reference proteome</keyword>
<gene>
    <name evidence="1" type="ORF">T265_05173</name>
</gene>